<protein>
    <submittedName>
        <fullName evidence="2">Uncharacterized protein</fullName>
    </submittedName>
</protein>
<dbReference type="Bgee" id="ENSMODG00000048508">
    <property type="expression patterns" value="Expressed in skeletal muscle tissue and 2 other cell types or tissues"/>
</dbReference>
<organism evidence="2 3">
    <name type="scientific">Monodelphis domestica</name>
    <name type="common">Gray short-tailed opossum</name>
    <dbReference type="NCBI Taxonomy" id="13616"/>
    <lineage>
        <taxon>Eukaryota</taxon>
        <taxon>Metazoa</taxon>
        <taxon>Chordata</taxon>
        <taxon>Craniata</taxon>
        <taxon>Vertebrata</taxon>
        <taxon>Euteleostomi</taxon>
        <taxon>Mammalia</taxon>
        <taxon>Metatheria</taxon>
        <taxon>Didelphimorphia</taxon>
        <taxon>Didelphidae</taxon>
        <taxon>Monodelphis</taxon>
    </lineage>
</organism>
<accession>A0A5F8GDD0</accession>
<dbReference type="AlphaFoldDB" id="A0A5F8GDD0"/>
<keyword evidence="1" id="KW-0812">Transmembrane</keyword>
<proteinExistence type="predicted"/>
<dbReference type="GO" id="GO:0006465">
    <property type="term" value="P:signal peptide processing"/>
    <property type="evidence" value="ECO:0000318"/>
    <property type="project" value="GO_Central"/>
</dbReference>
<keyword evidence="1" id="KW-0472">Membrane</keyword>
<feature type="transmembrane region" description="Helical" evidence="1">
    <location>
        <begin position="91"/>
        <end position="117"/>
    </location>
</feature>
<keyword evidence="3" id="KW-1185">Reference proteome</keyword>
<dbReference type="Proteomes" id="UP000002280">
    <property type="component" value="Chromosome 5"/>
</dbReference>
<reference evidence="2" key="2">
    <citation type="submission" date="2025-08" db="UniProtKB">
        <authorList>
            <consortium name="Ensembl"/>
        </authorList>
    </citation>
    <scope>IDENTIFICATION</scope>
</reference>
<reference evidence="2" key="3">
    <citation type="submission" date="2025-09" db="UniProtKB">
        <authorList>
            <consortium name="Ensembl"/>
        </authorList>
    </citation>
    <scope>IDENTIFICATION</scope>
</reference>
<name>A0A5F8GDD0_MONDO</name>
<evidence type="ECO:0000313" key="2">
    <source>
        <dbReference type="Ensembl" id="ENSMODP00000045404.1"/>
    </source>
</evidence>
<dbReference type="InterPro" id="IPR001733">
    <property type="entry name" value="Peptidase_S26B"/>
</dbReference>
<reference evidence="2 3" key="1">
    <citation type="journal article" date="2007" name="Nature">
        <title>Genome of the marsupial Monodelphis domestica reveals innovation in non-coding sequences.</title>
        <authorList>
            <person name="Mikkelsen T.S."/>
            <person name="Wakefield M.J."/>
            <person name="Aken B."/>
            <person name="Amemiya C.T."/>
            <person name="Chang J.L."/>
            <person name="Duke S."/>
            <person name="Garber M."/>
            <person name="Gentles A.J."/>
            <person name="Goodstadt L."/>
            <person name="Heger A."/>
            <person name="Jurka J."/>
            <person name="Kamal M."/>
            <person name="Mauceli E."/>
            <person name="Searle S.M."/>
            <person name="Sharpe T."/>
            <person name="Baker M.L."/>
            <person name="Batzer M.A."/>
            <person name="Benos P.V."/>
            <person name="Belov K."/>
            <person name="Clamp M."/>
            <person name="Cook A."/>
            <person name="Cuff J."/>
            <person name="Das R."/>
            <person name="Davidow L."/>
            <person name="Deakin J.E."/>
            <person name="Fazzari M.J."/>
            <person name="Glass J.L."/>
            <person name="Grabherr M."/>
            <person name="Greally J.M."/>
            <person name="Gu W."/>
            <person name="Hore T.A."/>
            <person name="Huttley G.A."/>
            <person name="Kleber M."/>
            <person name="Jirtle R.L."/>
            <person name="Koina E."/>
            <person name="Lee J.T."/>
            <person name="Mahony S."/>
            <person name="Marra M.A."/>
            <person name="Miller R.D."/>
            <person name="Nicholls R.D."/>
            <person name="Oda M."/>
            <person name="Papenfuss A.T."/>
            <person name="Parra Z.E."/>
            <person name="Pollock D.D."/>
            <person name="Ray D.A."/>
            <person name="Schein J.E."/>
            <person name="Speed T.P."/>
            <person name="Thompson K."/>
            <person name="VandeBerg J.L."/>
            <person name="Wade C.M."/>
            <person name="Walker J.A."/>
            <person name="Waters P.D."/>
            <person name="Webber C."/>
            <person name="Weidman J.R."/>
            <person name="Xie X."/>
            <person name="Zody M.C."/>
            <person name="Baldwin J."/>
            <person name="Abdouelleil A."/>
            <person name="Abdulkadir J."/>
            <person name="Abebe A."/>
            <person name="Abera B."/>
            <person name="Abreu J."/>
            <person name="Acer S.C."/>
            <person name="Aftuck L."/>
            <person name="Alexander A."/>
            <person name="An P."/>
            <person name="Anderson E."/>
            <person name="Anderson S."/>
            <person name="Arachi H."/>
            <person name="Azer M."/>
            <person name="Bachantsang P."/>
            <person name="Barry A."/>
            <person name="Bayul T."/>
            <person name="Berlin A."/>
            <person name="Bessette D."/>
            <person name="Bloom T."/>
            <person name="Bloom T."/>
            <person name="Boguslavskiy L."/>
            <person name="Bonnet C."/>
            <person name="Boukhgalter B."/>
            <person name="Bourzgui I."/>
            <person name="Brown A."/>
            <person name="Cahill P."/>
            <person name="Channer S."/>
            <person name="Cheshatsang Y."/>
            <person name="Chuda L."/>
            <person name="Citroen M."/>
            <person name="Collymore A."/>
            <person name="Cooke P."/>
            <person name="Costello M."/>
            <person name="D'Aco K."/>
            <person name="Daza R."/>
            <person name="De Haan G."/>
            <person name="DeGray S."/>
            <person name="DeMaso C."/>
            <person name="Dhargay N."/>
            <person name="Dooley K."/>
            <person name="Dooley E."/>
            <person name="Doricent M."/>
            <person name="Dorje P."/>
            <person name="Dorjee K."/>
            <person name="Dupes A."/>
            <person name="Elong R."/>
            <person name="Falk J."/>
            <person name="Farina A."/>
            <person name="Faro S."/>
            <person name="Ferguson D."/>
            <person name="Fisher S."/>
            <person name="Foley C.D."/>
            <person name="Franke A."/>
            <person name="Friedrich D."/>
            <person name="Gadbois L."/>
            <person name="Gearin G."/>
            <person name="Gearin C.R."/>
            <person name="Giannoukos G."/>
            <person name="Goode T."/>
            <person name="Graham J."/>
            <person name="Grandbois E."/>
            <person name="Grewal S."/>
            <person name="Gyaltsen K."/>
            <person name="Hafez N."/>
            <person name="Hagos B."/>
            <person name="Hall J."/>
            <person name="Henson C."/>
            <person name="Hollinger A."/>
            <person name="Honan T."/>
            <person name="Huard M.D."/>
            <person name="Hughes L."/>
            <person name="Hurhula B."/>
            <person name="Husby M.E."/>
            <person name="Kamat A."/>
            <person name="Kanga B."/>
            <person name="Kashin S."/>
            <person name="Khazanovich D."/>
            <person name="Kisner P."/>
            <person name="Lance K."/>
            <person name="Lara M."/>
            <person name="Lee W."/>
            <person name="Lennon N."/>
            <person name="Letendre F."/>
            <person name="LeVine R."/>
            <person name="Lipovsky A."/>
            <person name="Liu X."/>
            <person name="Liu J."/>
            <person name="Liu S."/>
            <person name="Lokyitsang T."/>
            <person name="Lokyitsang Y."/>
            <person name="Lubonja R."/>
            <person name="Lui A."/>
            <person name="MacDonald P."/>
            <person name="Magnisalis V."/>
            <person name="Maru K."/>
            <person name="Matthews C."/>
            <person name="McCusker W."/>
            <person name="McDonough S."/>
            <person name="Mehta T."/>
            <person name="Meldrim J."/>
            <person name="Meneus L."/>
            <person name="Mihai O."/>
            <person name="Mihalev A."/>
            <person name="Mihova T."/>
            <person name="Mittelman R."/>
            <person name="Mlenga V."/>
            <person name="Montmayeur A."/>
            <person name="Mulrain L."/>
            <person name="Navidi A."/>
            <person name="Naylor J."/>
            <person name="Negash T."/>
            <person name="Nguyen T."/>
            <person name="Nguyen N."/>
            <person name="Nicol R."/>
            <person name="Norbu C."/>
            <person name="Norbu N."/>
            <person name="Novod N."/>
            <person name="O'Neill B."/>
            <person name="Osman S."/>
            <person name="Markiewicz E."/>
            <person name="Oyono O.L."/>
            <person name="Patti C."/>
            <person name="Phunkhang P."/>
            <person name="Pierre F."/>
            <person name="Priest M."/>
            <person name="Raghuraman S."/>
            <person name="Rege F."/>
            <person name="Reyes R."/>
            <person name="Rise C."/>
            <person name="Rogov P."/>
            <person name="Ross K."/>
            <person name="Ryan E."/>
            <person name="Settipalli S."/>
            <person name="Shea T."/>
            <person name="Sherpa N."/>
            <person name="Shi L."/>
            <person name="Shih D."/>
            <person name="Sparrow T."/>
            <person name="Spaulding J."/>
            <person name="Stalker J."/>
            <person name="Stange-Thomann N."/>
            <person name="Stavropoulos S."/>
            <person name="Stone C."/>
            <person name="Strader C."/>
            <person name="Tesfaye S."/>
            <person name="Thomson T."/>
            <person name="Thoulutsang Y."/>
            <person name="Thoulutsang D."/>
            <person name="Topham K."/>
            <person name="Topping I."/>
            <person name="Tsamla T."/>
            <person name="Vassiliev H."/>
            <person name="Vo A."/>
            <person name="Wangchuk T."/>
            <person name="Wangdi T."/>
            <person name="Weiand M."/>
            <person name="Wilkinson J."/>
            <person name="Wilson A."/>
            <person name="Yadav S."/>
            <person name="Young G."/>
            <person name="Yu Q."/>
            <person name="Zembek L."/>
            <person name="Zhong D."/>
            <person name="Zimmer A."/>
            <person name="Zwirko Z."/>
            <person name="Jaffe D.B."/>
            <person name="Alvarez P."/>
            <person name="Brockman W."/>
            <person name="Butler J."/>
            <person name="Chin C."/>
            <person name="Gnerre S."/>
            <person name="MacCallum I."/>
            <person name="Graves J.A."/>
            <person name="Ponting C.P."/>
            <person name="Breen M."/>
            <person name="Samollow P.B."/>
            <person name="Lander E.S."/>
            <person name="Lindblad-Toh K."/>
        </authorList>
    </citation>
    <scope>NUCLEOTIDE SEQUENCE [LARGE SCALE GENOMIC DNA]</scope>
</reference>
<keyword evidence="1" id="KW-1133">Transmembrane helix</keyword>
<dbReference type="GO" id="GO:0008233">
    <property type="term" value="F:peptidase activity"/>
    <property type="evidence" value="ECO:0000318"/>
    <property type="project" value="GO_Central"/>
</dbReference>
<dbReference type="GeneTree" id="ENSGT00390000015600"/>
<dbReference type="STRING" id="13616.ENSMODP00000045404"/>
<sequence length="148" mass="16790">MQRQGSKEAVWEGEWGTRQVCQHCSGAHWPALPPSSSLCYTMSQGTDFRKPPTMDIFGHLRRMNKDLNVCCLYAAILTLPLYYQILNFAMILFSTLMIWEGLIVATGSESPIVVVLIGSIKPAFYRGDLLFLTNFQKDPIRAREIVIF</sequence>
<dbReference type="Ensembl" id="ENSMODT00000071018.1">
    <property type="protein sequence ID" value="ENSMODP00000045404.1"/>
    <property type="gene ID" value="ENSMODG00000048508.1"/>
</dbReference>
<feature type="transmembrane region" description="Helical" evidence="1">
    <location>
        <begin position="67"/>
        <end position="85"/>
    </location>
</feature>
<dbReference type="PANTHER" id="PTHR10806">
    <property type="entry name" value="SIGNAL PEPTIDASE COMPLEX CATALYTIC SUBUNIT SEC11"/>
    <property type="match status" value="1"/>
</dbReference>
<evidence type="ECO:0000313" key="3">
    <source>
        <dbReference type="Proteomes" id="UP000002280"/>
    </source>
</evidence>
<evidence type="ECO:0000256" key="1">
    <source>
        <dbReference type="SAM" id="Phobius"/>
    </source>
</evidence>
<dbReference type="PANTHER" id="PTHR10806:SF12">
    <property type="entry name" value="SIGNAL PEPTIDASE COMPLEX CATALYTIC SUBUNIT SEC11C"/>
    <property type="match status" value="1"/>
</dbReference>
<dbReference type="InParanoid" id="A0A5F8GDD0"/>
<dbReference type="GO" id="GO:0005787">
    <property type="term" value="C:signal peptidase complex"/>
    <property type="evidence" value="ECO:0000318"/>
    <property type="project" value="GO_Central"/>
</dbReference>